<accession>A0A2M6USP7</accession>
<dbReference type="InterPro" id="IPR050767">
    <property type="entry name" value="Sel1_AlgK"/>
</dbReference>
<dbReference type="STRING" id="85701.BM1374166_02088"/>
<dbReference type="Gene3D" id="1.25.40.10">
    <property type="entry name" value="Tetratricopeptide repeat domain"/>
    <property type="match status" value="2"/>
</dbReference>
<dbReference type="PANTHER" id="PTHR11102:SF160">
    <property type="entry name" value="ERAD-ASSOCIATED E3 UBIQUITIN-PROTEIN LIGASE COMPONENT HRD3"/>
    <property type="match status" value="1"/>
</dbReference>
<reference evidence="2 3" key="1">
    <citation type="submission" date="2017-06" db="EMBL/GenBank/DDBJ databases">
        <title>Draft genome of Bartonella tribocorum strain L103, isolated from a rodent in Laos.</title>
        <authorList>
            <person name="Hadjadj L."/>
            <person name="Jiyipong T."/>
            <person name="Morand S."/>
            <person name="Diene S.M."/>
            <person name="Rolain J.-M."/>
        </authorList>
    </citation>
    <scope>NUCLEOTIDE SEQUENCE [LARGE SCALE GENOMIC DNA]</scope>
    <source>
        <strain evidence="2 3">L103</strain>
    </source>
</reference>
<proteinExistence type="predicted"/>
<comment type="caution">
    <text evidence="2">The sequence shown here is derived from an EMBL/GenBank/DDBJ whole genome shotgun (WGS) entry which is preliminary data.</text>
</comment>
<dbReference type="InterPro" id="IPR011990">
    <property type="entry name" value="TPR-like_helical_dom_sf"/>
</dbReference>
<feature type="chain" id="PRO_5014597898" description="Sel1 repeat family protein" evidence="1">
    <location>
        <begin position="20"/>
        <end position="347"/>
    </location>
</feature>
<dbReference type="Proteomes" id="UP000229839">
    <property type="component" value="Unassembled WGS sequence"/>
</dbReference>
<keyword evidence="1" id="KW-0732">Signal</keyword>
<dbReference type="Pfam" id="PF08238">
    <property type="entry name" value="Sel1"/>
    <property type="match status" value="7"/>
</dbReference>
<evidence type="ECO:0000313" key="2">
    <source>
        <dbReference type="EMBL" id="PIT69191.1"/>
    </source>
</evidence>
<evidence type="ECO:0008006" key="4">
    <source>
        <dbReference type="Google" id="ProtNLM"/>
    </source>
</evidence>
<dbReference type="InterPro" id="IPR006597">
    <property type="entry name" value="Sel1-like"/>
</dbReference>
<dbReference type="OrthoDB" id="9816559at2"/>
<dbReference type="AlphaFoldDB" id="A0A2M6USP7"/>
<dbReference type="RefSeq" id="WP_100128808.1">
    <property type="nucleotide sequence ID" value="NZ_CADDYI010000004.1"/>
</dbReference>
<dbReference type="SUPFAM" id="SSF81901">
    <property type="entry name" value="HCP-like"/>
    <property type="match status" value="2"/>
</dbReference>
<feature type="signal peptide" evidence="1">
    <location>
        <begin position="1"/>
        <end position="19"/>
    </location>
</feature>
<gene>
    <name evidence="2" type="ORF">CER18_04020</name>
</gene>
<dbReference type="SMART" id="SM00671">
    <property type="entry name" value="SEL1"/>
    <property type="match status" value="5"/>
</dbReference>
<protein>
    <recommendedName>
        <fullName evidence="4">Sel1 repeat family protein</fullName>
    </recommendedName>
</protein>
<name>A0A2M6USP7_9HYPH</name>
<dbReference type="EMBL" id="NJGE01000007">
    <property type="protein sequence ID" value="PIT69191.1"/>
    <property type="molecule type" value="Genomic_DNA"/>
</dbReference>
<sequence length="347" mass="39054">MIKKSVKLLILGIMGFASSVVNSSGNIEELSDFERSFKTTQESSNPEEHFQPLKAGDYDKAYDYYIQGYYLKAFREALRRAEKNDPFAQTLLARIYMEGCAVPVDGARAALWFERAARQGEPQAQLRYGLMLFDGHFVKQNQELGEQFIRQSVKAGVKEAYFYYAQLLLYKASQEKQNLPGVSSQSSENEAIEQALKWHLKGAALGDAEAAFAAAKILSLGTLHRPKDERNARRLLEVAAQNNHLKSQLHLAQWLIQGRGGEKDFDRAFHLLLHNATKMVPPAQIALARLYRDGIGTKGDIITAAAWYLLAKEAKMQAPDLEIMLQGMDNTQREKAQKEAIKLLPIF</sequence>
<evidence type="ECO:0000313" key="3">
    <source>
        <dbReference type="Proteomes" id="UP000229839"/>
    </source>
</evidence>
<organism evidence="2 3">
    <name type="scientific">Bartonella tribocorum</name>
    <dbReference type="NCBI Taxonomy" id="85701"/>
    <lineage>
        <taxon>Bacteria</taxon>
        <taxon>Pseudomonadati</taxon>
        <taxon>Pseudomonadota</taxon>
        <taxon>Alphaproteobacteria</taxon>
        <taxon>Hyphomicrobiales</taxon>
        <taxon>Bartonellaceae</taxon>
        <taxon>Bartonella</taxon>
    </lineage>
</organism>
<evidence type="ECO:0000256" key="1">
    <source>
        <dbReference type="SAM" id="SignalP"/>
    </source>
</evidence>
<dbReference type="PANTHER" id="PTHR11102">
    <property type="entry name" value="SEL-1-LIKE PROTEIN"/>
    <property type="match status" value="1"/>
</dbReference>